<dbReference type="CDD" id="cd04301">
    <property type="entry name" value="NAT_SF"/>
    <property type="match status" value="1"/>
</dbReference>
<accession>A0A2V3WEF1</accession>
<dbReference type="RefSeq" id="WP_110252164.1">
    <property type="nucleotide sequence ID" value="NZ_QJJR01000017.1"/>
</dbReference>
<dbReference type="SUPFAM" id="SSF55729">
    <property type="entry name" value="Acyl-CoA N-acyltransferases (Nat)"/>
    <property type="match status" value="1"/>
</dbReference>
<keyword evidence="5" id="KW-1185">Reference proteome</keyword>
<dbReference type="OrthoDB" id="9796171at2"/>
<dbReference type="Proteomes" id="UP000247922">
    <property type="component" value="Unassembled WGS sequence"/>
</dbReference>
<dbReference type="EMBL" id="QJJR01000017">
    <property type="protein sequence ID" value="PXW87209.1"/>
    <property type="molecule type" value="Genomic_DNA"/>
</dbReference>
<dbReference type="InterPro" id="IPR016181">
    <property type="entry name" value="Acyl_CoA_acyltransferase"/>
</dbReference>
<evidence type="ECO:0000259" key="3">
    <source>
        <dbReference type="PROSITE" id="PS51186"/>
    </source>
</evidence>
<sequence length="144" mass="16079">MTVKHINTADDLAQAFSIRKHVFVEEQGVALKDEFDHYDQLTPAVQHLLVLDKGQAVGTARLREVDGQGKFERICLLKQARGQGLGRDILIALEALAITRGLTRVKLHAQTHAEGFYQSLGYRTDSDVFDEDGLPHVRMVKTLS</sequence>
<dbReference type="InterPro" id="IPR000182">
    <property type="entry name" value="GNAT_dom"/>
</dbReference>
<keyword evidence="2 4" id="KW-0012">Acyltransferase</keyword>
<comment type="caution">
    <text evidence="4">The sequence shown here is derived from an EMBL/GenBank/DDBJ whole genome shotgun (WGS) entry which is preliminary data.</text>
</comment>
<dbReference type="GO" id="GO:0016747">
    <property type="term" value="F:acyltransferase activity, transferring groups other than amino-acyl groups"/>
    <property type="evidence" value="ECO:0007669"/>
    <property type="project" value="InterPro"/>
</dbReference>
<evidence type="ECO:0000313" key="4">
    <source>
        <dbReference type="EMBL" id="PXW87209.1"/>
    </source>
</evidence>
<reference evidence="4 5" key="1">
    <citation type="submission" date="2018-05" db="EMBL/GenBank/DDBJ databases">
        <title>Genomic Encyclopedia of Type Strains, Phase IV (KMG-IV): sequencing the most valuable type-strain genomes for metagenomic binning, comparative biology and taxonomic classification.</title>
        <authorList>
            <person name="Goeker M."/>
        </authorList>
    </citation>
    <scope>NUCLEOTIDE SEQUENCE [LARGE SCALE GENOMIC DNA]</scope>
    <source>
        <strain evidence="4 5">DSM 22440</strain>
    </source>
</reference>
<dbReference type="AlphaFoldDB" id="A0A2V3WEF1"/>
<dbReference type="InterPro" id="IPR050832">
    <property type="entry name" value="Bact_Acetyltransf"/>
</dbReference>
<name>A0A2V3WEF1_9BACI</name>
<dbReference type="PANTHER" id="PTHR43877">
    <property type="entry name" value="AMINOALKYLPHOSPHONATE N-ACETYLTRANSFERASE-RELATED-RELATED"/>
    <property type="match status" value="1"/>
</dbReference>
<dbReference type="Pfam" id="PF13673">
    <property type="entry name" value="Acetyltransf_10"/>
    <property type="match status" value="1"/>
</dbReference>
<protein>
    <submittedName>
        <fullName evidence="4">Putative GNAT family N-acyltransferase</fullName>
    </submittedName>
</protein>
<feature type="domain" description="N-acetyltransferase" evidence="3">
    <location>
        <begin position="1"/>
        <end position="144"/>
    </location>
</feature>
<keyword evidence="1 4" id="KW-0808">Transferase</keyword>
<gene>
    <name evidence="4" type="ORF">DES38_11748</name>
</gene>
<evidence type="ECO:0000256" key="1">
    <source>
        <dbReference type="ARBA" id="ARBA00022679"/>
    </source>
</evidence>
<evidence type="ECO:0000313" key="5">
    <source>
        <dbReference type="Proteomes" id="UP000247922"/>
    </source>
</evidence>
<dbReference type="PANTHER" id="PTHR43877:SF2">
    <property type="entry name" value="AMINOALKYLPHOSPHONATE N-ACETYLTRANSFERASE-RELATED"/>
    <property type="match status" value="1"/>
</dbReference>
<dbReference type="PROSITE" id="PS51186">
    <property type="entry name" value="GNAT"/>
    <property type="match status" value="1"/>
</dbReference>
<evidence type="ECO:0000256" key="2">
    <source>
        <dbReference type="ARBA" id="ARBA00023315"/>
    </source>
</evidence>
<proteinExistence type="predicted"/>
<organism evidence="4 5">
    <name type="scientific">Streptohalobacillus salinus</name>
    <dbReference type="NCBI Taxonomy" id="621096"/>
    <lineage>
        <taxon>Bacteria</taxon>
        <taxon>Bacillati</taxon>
        <taxon>Bacillota</taxon>
        <taxon>Bacilli</taxon>
        <taxon>Bacillales</taxon>
        <taxon>Bacillaceae</taxon>
        <taxon>Streptohalobacillus</taxon>
    </lineage>
</organism>
<dbReference type="Gene3D" id="3.40.630.30">
    <property type="match status" value="1"/>
</dbReference>